<comment type="cofactor">
    <cofactor evidence="1">
        <name>pyridoxal 5'-phosphate</name>
        <dbReference type="ChEBI" id="CHEBI:597326"/>
    </cofactor>
</comment>
<organism evidence="9 10">
    <name type="scientific">Metabacillus litoralis</name>
    <dbReference type="NCBI Taxonomy" id="152268"/>
    <lineage>
        <taxon>Bacteria</taxon>
        <taxon>Bacillati</taxon>
        <taxon>Bacillota</taxon>
        <taxon>Bacilli</taxon>
        <taxon>Bacillales</taxon>
        <taxon>Bacillaceae</taxon>
        <taxon>Metabacillus</taxon>
    </lineage>
</organism>
<keyword evidence="4 7" id="KW-0663">Pyridoxal phosphate</keyword>
<dbReference type="Pfam" id="PF01041">
    <property type="entry name" value="DegT_DnrJ_EryC1"/>
    <property type="match status" value="1"/>
</dbReference>
<sequence>MSGKELMYVQEAFDTNWIAPLGPNVDAFEKDIANYLGVSDAVAVSSGTAAIHLALSLLDVKQGDTVFCSTLTFVASANPILYQGAKPIFIDSELSTWNMSPIALKNAFEDAYKIGKLPKAVIVVHLYGQNAKMDEIVSLCNQYDVPIIEDAAESLGSTYKGIVSGTIGKLGVFSFNGNKIITTSGGGMLISNDPELMKKARFLATQAKDPAPHYQHSTLGFNYRMSNILAGIGRAQLEVLEERINARRMIFEKYQQELGLIPGIEFMPELYETTSNRWLTALTINEQETGASVQMIINSLAKENIEARPVWKPLHLQPLFEGATYYTHSHGQSVSEYLFSTGLCLPSGSNMKEEDQTRVIRCLKESLKISV</sequence>
<dbReference type="Gene3D" id="3.90.1150.10">
    <property type="entry name" value="Aspartate Aminotransferase, domain 1"/>
    <property type="match status" value="1"/>
</dbReference>
<reference evidence="10" key="1">
    <citation type="submission" date="2016-04" db="EMBL/GenBank/DDBJ databases">
        <authorList>
            <person name="Lyu Z."/>
            <person name="Lyu W."/>
        </authorList>
    </citation>
    <scope>NUCLEOTIDE SEQUENCE [LARGE SCALE GENOMIC DNA]</scope>
    <source>
        <strain evidence="10">C44</strain>
    </source>
</reference>
<dbReference type="AlphaFoldDB" id="A0A179SY64"/>
<evidence type="ECO:0000256" key="6">
    <source>
        <dbReference type="PIRSR" id="PIRSR000390-1"/>
    </source>
</evidence>
<feature type="modified residue" description="N6-(pyridoxal phosphate)lysine" evidence="7">
    <location>
        <position position="179"/>
    </location>
</feature>
<name>A0A179SY64_9BACI</name>
<dbReference type="PANTHER" id="PTHR30244">
    <property type="entry name" value="TRANSAMINASE"/>
    <property type="match status" value="1"/>
</dbReference>
<dbReference type="CDD" id="cd00616">
    <property type="entry name" value="AHBA_syn"/>
    <property type="match status" value="1"/>
</dbReference>
<protein>
    <submittedName>
        <fullName evidence="9">Pyridoxal phosphate-dependent aminotransferase</fullName>
    </submittedName>
</protein>
<evidence type="ECO:0000256" key="4">
    <source>
        <dbReference type="ARBA" id="ARBA00022898"/>
    </source>
</evidence>
<keyword evidence="3 9" id="KW-0808">Transferase</keyword>
<dbReference type="GO" id="GO:0008483">
    <property type="term" value="F:transaminase activity"/>
    <property type="evidence" value="ECO:0007669"/>
    <property type="project" value="UniProtKB-KW"/>
</dbReference>
<evidence type="ECO:0000256" key="3">
    <source>
        <dbReference type="ARBA" id="ARBA00022679"/>
    </source>
</evidence>
<dbReference type="InterPro" id="IPR000653">
    <property type="entry name" value="DegT/StrS_aminotransferase"/>
</dbReference>
<dbReference type="Gene3D" id="3.40.640.10">
    <property type="entry name" value="Type I PLP-dependent aspartate aminotransferase-like (Major domain)"/>
    <property type="match status" value="1"/>
</dbReference>
<proteinExistence type="inferred from homology"/>
<dbReference type="GO" id="GO:0000271">
    <property type="term" value="P:polysaccharide biosynthetic process"/>
    <property type="evidence" value="ECO:0007669"/>
    <property type="project" value="TreeGrafter"/>
</dbReference>
<dbReference type="PIRSF" id="PIRSF000390">
    <property type="entry name" value="PLP_StrS"/>
    <property type="match status" value="1"/>
</dbReference>
<gene>
    <name evidence="9" type="ORF">A6K24_06395</name>
</gene>
<evidence type="ECO:0000313" key="10">
    <source>
        <dbReference type="Proteomes" id="UP000078534"/>
    </source>
</evidence>
<dbReference type="GO" id="GO:0030170">
    <property type="term" value="F:pyridoxal phosphate binding"/>
    <property type="evidence" value="ECO:0007669"/>
    <property type="project" value="TreeGrafter"/>
</dbReference>
<evidence type="ECO:0000256" key="1">
    <source>
        <dbReference type="ARBA" id="ARBA00001933"/>
    </source>
</evidence>
<evidence type="ECO:0000256" key="8">
    <source>
        <dbReference type="RuleBase" id="RU004508"/>
    </source>
</evidence>
<dbReference type="PANTHER" id="PTHR30244:SF34">
    <property type="entry name" value="DTDP-4-AMINO-4,6-DIDEOXYGALACTOSE TRANSAMINASE"/>
    <property type="match status" value="1"/>
</dbReference>
<accession>A0A179SY64</accession>
<dbReference type="EMBL" id="LWSG01000023">
    <property type="protein sequence ID" value="OAS85233.1"/>
    <property type="molecule type" value="Genomic_DNA"/>
</dbReference>
<evidence type="ECO:0000256" key="2">
    <source>
        <dbReference type="ARBA" id="ARBA00022576"/>
    </source>
</evidence>
<comment type="caution">
    <text evidence="9">The sequence shown here is derived from an EMBL/GenBank/DDBJ whole genome shotgun (WGS) entry which is preliminary data.</text>
</comment>
<evidence type="ECO:0000256" key="5">
    <source>
        <dbReference type="ARBA" id="ARBA00037999"/>
    </source>
</evidence>
<keyword evidence="2 9" id="KW-0032">Aminotransferase</keyword>
<comment type="similarity">
    <text evidence="5 8">Belongs to the DegT/DnrJ/EryC1 family.</text>
</comment>
<dbReference type="InterPro" id="IPR015421">
    <property type="entry name" value="PyrdxlP-dep_Trfase_major"/>
</dbReference>
<feature type="active site" description="Proton acceptor" evidence="6">
    <location>
        <position position="179"/>
    </location>
</feature>
<keyword evidence="10" id="KW-1185">Reference proteome</keyword>
<evidence type="ECO:0000256" key="7">
    <source>
        <dbReference type="PIRSR" id="PIRSR000390-2"/>
    </source>
</evidence>
<dbReference type="FunFam" id="3.40.640.10:FF:000090">
    <property type="entry name" value="Pyridoxal phosphate-dependent aminotransferase"/>
    <property type="match status" value="1"/>
</dbReference>
<dbReference type="Proteomes" id="UP000078534">
    <property type="component" value="Unassembled WGS sequence"/>
</dbReference>
<dbReference type="STRING" id="152268.A6K24_06395"/>
<evidence type="ECO:0000313" key="9">
    <source>
        <dbReference type="EMBL" id="OAS85233.1"/>
    </source>
</evidence>
<dbReference type="SUPFAM" id="SSF53383">
    <property type="entry name" value="PLP-dependent transferases"/>
    <property type="match status" value="1"/>
</dbReference>
<dbReference type="InterPro" id="IPR015422">
    <property type="entry name" value="PyrdxlP-dep_Trfase_small"/>
</dbReference>
<dbReference type="InterPro" id="IPR015424">
    <property type="entry name" value="PyrdxlP-dep_Trfase"/>
</dbReference>